<accession>A0A089X8P0</accession>
<dbReference type="PANTHER" id="PTHR43884:SF12">
    <property type="entry name" value="ISOVALERYL-COA DEHYDROGENASE, MITOCHONDRIAL-RELATED"/>
    <property type="match status" value="1"/>
</dbReference>
<dbReference type="PANTHER" id="PTHR43884">
    <property type="entry name" value="ACYL-COA DEHYDROGENASE"/>
    <property type="match status" value="1"/>
</dbReference>
<dbReference type="SUPFAM" id="SSF56645">
    <property type="entry name" value="Acyl-CoA dehydrogenase NM domain-like"/>
    <property type="match status" value="1"/>
</dbReference>
<dbReference type="eggNOG" id="COG1960">
    <property type="taxonomic scope" value="Bacteria"/>
</dbReference>
<dbReference type="Proteomes" id="UP000029482">
    <property type="component" value="Chromosome"/>
</dbReference>
<evidence type="ECO:0000259" key="8">
    <source>
        <dbReference type="Pfam" id="PF02770"/>
    </source>
</evidence>
<proteinExistence type="inferred from homology"/>
<evidence type="ECO:0000313" key="10">
    <source>
        <dbReference type="Proteomes" id="UP000029482"/>
    </source>
</evidence>
<dbReference type="Pfam" id="PF00441">
    <property type="entry name" value="Acyl-CoA_dh_1"/>
    <property type="match status" value="1"/>
</dbReference>
<dbReference type="Gene3D" id="2.40.110.10">
    <property type="entry name" value="Butyryl-CoA Dehydrogenase, subunit A, domain 2"/>
    <property type="match status" value="1"/>
</dbReference>
<keyword evidence="4 5" id="KW-0274">FAD</keyword>
<dbReference type="InterPro" id="IPR009100">
    <property type="entry name" value="AcylCoA_DH/oxidase_NM_dom_sf"/>
</dbReference>
<evidence type="ECO:0008006" key="11">
    <source>
        <dbReference type="Google" id="ProtNLM"/>
    </source>
</evidence>
<dbReference type="Pfam" id="PF02770">
    <property type="entry name" value="Acyl-CoA_dh_M"/>
    <property type="match status" value="1"/>
</dbReference>
<evidence type="ECO:0000313" key="9">
    <source>
        <dbReference type="EMBL" id="AIR97454.1"/>
    </source>
</evidence>
<evidence type="ECO:0000256" key="4">
    <source>
        <dbReference type="ARBA" id="ARBA00022827"/>
    </source>
</evidence>
<dbReference type="InterPro" id="IPR009075">
    <property type="entry name" value="AcylCo_DH/oxidase_C"/>
</dbReference>
<keyword evidence="5" id="KW-0560">Oxidoreductase</keyword>
<dbReference type="GO" id="GO:0003995">
    <property type="term" value="F:acyl-CoA dehydrogenase activity"/>
    <property type="evidence" value="ECO:0007669"/>
    <property type="project" value="TreeGrafter"/>
</dbReference>
<keyword evidence="10" id="KW-1185">Reference proteome</keyword>
<evidence type="ECO:0000256" key="3">
    <source>
        <dbReference type="ARBA" id="ARBA00022630"/>
    </source>
</evidence>
<dbReference type="Gene3D" id="1.10.540.10">
    <property type="entry name" value="Acyl-CoA dehydrogenase/oxidase, N-terminal domain"/>
    <property type="match status" value="1"/>
</dbReference>
<dbReference type="InterPro" id="IPR037069">
    <property type="entry name" value="AcylCoA_DH/ox_N_sf"/>
</dbReference>
<comment type="similarity">
    <text evidence="2 5">Belongs to the acyl-CoA dehydrogenase family.</text>
</comment>
<comment type="cofactor">
    <cofactor evidence="1 5">
        <name>FAD</name>
        <dbReference type="ChEBI" id="CHEBI:57692"/>
    </cofactor>
</comment>
<sequence length="590" mass="60148">MTAPYTAAARLDALLGDPWDPGNPYGFAAGTARDADGAYPAAFAARLAGTGFPLAYLPPALGGDPRPLDDTLLLVRVAARRDAAVMPATLLSCSAVLTVLAAGTPEQAKTAAEWVREGRTVAFALSEEETGSDILAGRCRLDPTAGGYALTGRKWLVGRGATADAAVVVARTAPRGPAAFTAVLLGPDQLAAAVRRPAQPVTGMRGIDFADLVFDHVPVPETAVLGRAGGGLAAAMRAQQLVRLLSTAACLATADTALRTALRFTRARRTGGVPVAETGHGARELALAAAELMAADLCSLTAARHAHLAPGTFGLCSNVVKRAATRLTASAIARARSLLGARGVLAHGPGAVVDKAQRDNAVVESIDTSPFGVLRAVAAALPGYAGPLREPPGPGDHALGPLLAYGDPLPDLDPAALDLGARPRDPVLLGFAAHADEIEARLAARGAERAAVLVRHVRTALERTTAAAAGLDRGGPAGALGQLDLADRLCLLHPAATAALAWWAHPERGLYGEEPGGAGWLTAVLAVLLAHAEGRAPRQAAPDVLPAGPALARLDDARLLFTALPVPLADGPGPKESETPAEPDEGDETT</sequence>
<dbReference type="InterPro" id="IPR046373">
    <property type="entry name" value="Acyl-CoA_Oxase/DH_mid-dom_sf"/>
</dbReference>
<keyword evidence="3 5" id="KW-0285">Flavoprotein</keyword>
<evidence type="ECO:0000256" key="5">
    <source>
        <dbReference type="RuleBase" id="RU362125"/>
    </source>
</evidence>
<feature type="domain" description="Acyl-CoA oxidase/dehydrogenase middle" evidence="8">
    <location>
        <begin position="122"/>
        <end position="217"/>
    </location>
</feature>
<reference evidence="10" key="1">
    <citation type="journal article" date="2015" name="J. Biotechnol.">
        <title>Complete genome sequence of the actinobacterium Streptomyces glaucescens GLA.O (DSM 40922) consisting of a linear chromosome and one linear plasmid.</title>
        <authorList>
            <person name="Ortseifen V."/>
            <person name="Winkler A."/>
            <person name="Albersmeier A."/>
            <person name="Wendler S."/>
            <person name="Puhler A."/>
            <person name="Kalinowski J."/>
            <person name="Ruckert C."/>
        </authorList>
    </citation>
    <scope>NUCLEOTIDE SEQUENCE [LARGE SCALE GENOMIC DNA]</scope>
    <source>
        <strain evidence="10">DSM 40922 / GLA O</strain>
    </source>
</reference>
<feature type="compositionally biased region" description="Acidic residues" evidence="6">
    <location>
        <begin position="579"/>
        <end position="590"/>
    </location>
</feature>
<dbReference type="AlphaFoldDB" id="A0A089X8P0"/>
<gene>
    <name evidence="9" type="ORF">SGLAU_07195</name>
</gene>
<dbReference type="SUPFAM" id="SSF47203">
    <property type="entry name" value="Acyl-CoA dehydrogenase C-terminal domain-like"/>
    <property type="match status" value="1"/>
</dbReference>
<evidence type="ECO:0000256" key="1">
    <source>
        <dbReference type="ARBA" id="ARBA00001974"/>
    </source>
</evidence>
<dbReference type="Gene3D" id="1.20.140.10">
    <property type="entry name" value="Butyryl-CoA Dehydrogenase, subunit A, domain 3"/>
    <property type="match status" value="1"/>
</dbReference>
<evidence type="ECO:0000256" key="6">
    <source>
        <dbReference type="SAM" id="MobiDB-lite"/>
    </source>
</evidence>
<name>A0A089X8P0_STRGA</name>
<dbReference type="HOGENOM" id="CLU_022921_0_0_11"/>
<evidence type="ECO:0000259" key="7">
    <source>
        <dbReference type="Pfam" id="PF00441"/>
    </source>
</evidence>
<feature type="domain" description="Acyl-CoA dehydrogenase/oxidase C-terminal" evidence="7">
    <location>
        <begin position="229"/>
        <end position="359"/>
    </location>
</feature>
<dbReference type="OrthoDB" id="3666321at2"/>
<organism evidence="9 10">
    <name type="scientific">Streptomyces glaucescens</name>
    <dbReference type="NCBI Taxonomy" id="1907"/>
    <lineage>
        <taxon>Bacteria</taxon>
        <taxon>Bacillati</taxon>
        <taxon>Actinomycetota</taxon>
        <taxon>Actinomycetes</taxon>
        <taxon>Kitasatosporales</taxon>
        <taxon>Streptomycetaceae</taxon>
        <taxon>Streptomyces</taxon>
    </lineage>
</organism>
<dbReference type="RefSeq" id="WP_052413658.1">
    <property type="nucleotide sequence ID" value="NZ_CP009438.1"/>
</dbReference>
<dbReference type="STRING" id="1907.SGLAU_07195"/>
<feature type="region of interest" description="Disordered" evidence="6">
    <location>
        <begin position="565"/>
        <end position="590"/>
    </location>
</feature>
<protein>
    <recommendedName>
        <fullName evidence="11">Acyl-CoA dehydrogenase</fullName>
    </recommendedName>
</protein>
<dbReference type="EMBL" id="CP009438">
    <property type="protein sequence ID" value="AIR97454.1"/>
    <property type="molecule type" value="Genomic_DNA"/>
</dbReference>
<dbReference type="InterPro" id="IPR006091">
    <property type="entry name" value="Acyl-CoA_Oxase/DH_mid-dom"/>
</dbReference>
<dbReference type="KEGG" id="sgu:SGLAU_07195"/>
<dbReference type="InterPro" id="IPR036250">
    <property type="entry name" value="AcylCo_DH-like_C"/>
</dbReference>
<dbReference type="GO" id="GO:0050660">
    <property type="term" value="F:flavin adenine dinucleotide binding"/>
    <property type="evidence" value="ECO:0007669"/>
    <property type="project" value="InterPro"/>
</dbReference>
<evidence type="ECO:0000256" key="2">
    <source>
        <dbReference type="ARBA" id="ARBA00009347"/>
    </source>
</evidence>